<sequence>MAIQRAYAAYEAGDLHAASQWADMALIGAPKDPQVLLVYGIIKQAKADFGAAATAFRTLTRLQPTEPTHWMNLATALRASGQLNDAAEGYQAAARIAGWNPVLRYNMALLEIERGQLPEARQQLALAMVQRPVEAEIGCLYAQTLMQSGEPAALRSALQDWQSWQGWTPELLAEVAMMLLTAGDQASALGIVEQLSLSRQNGHAVEMTLVSLLERTNRLDEANQRFARLQAVRVSIPPELQERWLGLCAQMATRNGQTEEAVGLYQQLLAKDVPEPARHELLFPLAKALDTLGRSAEAFEAATAAHRSQMAFFGMAAPGSQGQEIAFGDPGRTGCDPQDVARWHDPAAPSAAQSPVFIVAFPRSGTTLLEQMMDAHPGLQTMDEQRFLLDAQECLQEQGLDYPRALAQASAEQLQAARQRYWSQVATKVDLAPGQRLLDKNPLNMLRLPVIRRLWPEAPIIMAVRHPLDVITSNYFQHYRAPDFARLCQDLPTLGAGYAAMFAQWYAAVELLQPRVMEVRYESLVADLEGYARQIAQFCDLAWDPAMLEPAQNARRRGYIGTPSYHQVVKPVTAKAVGRWRAYEPQLRVLVPGLSSLMSRWGYEA</sequence>
<accession>A0A940Y8T2</accession>
<dbReference type="PANTHER" id="PTHR12788">
    <property type="entry name" value="PROTEIN-TYROSINE SULFOTRANSFERASE 2"/>
    <property type="match status" value="1"/>
</dbReference>
<dbReference type="PANTHER" id="PTHR12788:SF10">
    <property type="entry name" value="PROTEIN-TYROSINE SULFOTRANSFERASE"/>
    <property type="match status" value="1"/>
</dbReference>
<evidence type="ECO:0000313" key="2">
    <source>
        <dbReference type="EMBL" id="MBQ0930958.1"/>
    </source>
</evidence>
<comment type="caution">
    <text evidence="2">The sequence shown here is derived from an EMBL/GenBank/DDBJ whole genome shotgun (WGS) entry which is preliminary data.</text>
</comment>
<proteinExistence type="predicted"/>
<gene>
    <name evidence="2" type="ORF">KAK03_10715</name>
</gene>
<dbReference type="Pfam" id="PF13432">
    <property type="entry name" value="TPR_16"/>
    <property type="match status" value="2"/>
</dbReference>
<dbReference type="InterPro" id="IPR026634">
    <property type="entry name" value="TPST-like"/>
</dbReference>
<dbReference type="Gene3D" id="1.25.40.10">
    <property type="entry name" value="Tetratricopeptide repeat domain"/>
    <property type="match status" value="2"/>
</dbReference>
<dbReference type="SUPFAM" id="SSF48452">
    <property type="entry name" value="TPR-like"/>
    <property type="match status" value="1"/>
</dbReference>
<dbReference type="InterPro" id="IPR027417">
    <property type="entry name" value="P-loop_NTPase"/>
</dbReference>
<keyword evidence="3" id="KW-1185">Reference proteome</keyword>
<name>A0A940Y8T2_9BURK</name>
<dbReference type="GO" id="GO:0008476">
    <property type="term" value="F:protein-tyrosine sulfotransferase activity"/>
    <property type="evidence" value="ECO:0007669"/>
    <property type="project" value="InterPro"/>
</dbReference>
<protein>
    <submittedName>
        <fullName evidence="2">Sulfotransferase</fullName>
    </submittedName>
</protein>
<reference evidence="2 3" key="1">
    <citation type="submission" date="2021-04" db="EMBL/GenBank/DDBJ databases">
        <title>The genome sequence of Ideonella sp. 3Y2.</title>
        <authorList>
            <person name="Liu Y."/>
        </authorList>
    </citation>
    <scope>NUCLEOTIDE SEQUENCE [LARGE SCALE GENOMIC DNA]</scope>
    <source>
        <strain evidence="2 3">3Y2</strain>
    </source>
</reference>
<dbReference type="RefSeq" id="WP_210853945.1">
    <property type="nucleotide sequence ID" value="NZ_JAGQDD010000006.1"/>
</dbReference>
<dbReference type="InterPro" id="IPR011990">
    <property type="entry name" value="TPR-like_helical_dom_sf"/>
</dbReference>
<organism evidence="2 3">
    <name type="scientific">Ideonella alba</name>
    <dbReference type="NCBI Taxonomy" id="2824118"/>
    <lineage>
        <taxon>Bacteria</taxon>
        <taxon>Pseudomonadati</taxon>
        <taxon>Pseudomonadota</taxon>
        <taxon>Betaproteobacteria</taxon>
        <taxon>Burkholderiales</taxon>
        <taxon>Sphaerotilaceae</taxon>
        <taxon>Ideonella</taxon>
    </lineage>
</organism>
<dbReference type="Gene3D" id="3.40.50.300">
    <property type="entry name" value="P-loop containing nucleotide triphosphate hydrolases"/>
    <property type="match status" value="1"/>
</dbReference>
<keyword evidence="1" id="KW-0808">Transferase</keyword>
<dbReference type="EMBL" id="JAGQDD010000006">
    <property type="protein sequence ID" value="MBQ0930958.1"/>
    <property type="molecule type" value="Genomic_DNA"/>
</dbReference>
<evidence type="ECO:0000313" key="3">
    <source>
        <dbReference type="Proteomes" id="UP000676246"/>
    </source>
</evidence>
<evidence type="ECO:0000256" key="1">
    <source>
        <dbReference type="ARBA" id="ARBA00022679"/>
    </source>
</evidence>
<dbReference type="AlphaFoldDB" id="A0A940Y8T2"/>
<dbReference type="SUPFAM" id="SSF52540">
    <property type="entry name" value="P-loop containing nucleoside triphosphate hydrolases"/>
    <property type="match status" value="1"/>
</dbReference>
<dbReference type="Pfam" id="PF13469">
    <property type="entry name" value="Sulfotransfer_3"/>
    <property type="match status" value="1"/>
</dbReference>
<dbReference type="Proteomes" id="UP000676246">
    <property type="component" value="Unassembled WGS sequence"/>
</dbReference>